<dbReference type="AlphaFoldDB" id="A0A645B5F9"/>
<accession>A0A645B5F9</accession>
<protein>
    <recommendedName>
        <fullName evidence="3">DUF3592 domain-containing protein</fullName>
    </recommendedName>
</protein>
<evidence type="ECO:0000313" key="2">
    <source>
        <dbReference type="EMBL" id="MPM60637.1"/>
    </source>
</evidence>
<feature type="transmembrane region" description="Helical" evidence="1">
    <location>
        <begin position="124"/>
        <end position="142"/>
    </location>
</feature>
<evidence type="ECO:0008006" key="3">
    <source>
        <dbReference type="Google" id="ProtNLM"/>
    </source>
</evidence>
<evidence type="ECO:0000256" key="1">
    <source>
        <dbReference type="SAM" id="Phobius"/>
    </source>
</evidence>
<reference evidence="2" key="1">
    <citation type="submission" date="2019-08" db="EMBL/GenBank/DDBJ databases">
        <authorList>
            <person name="Kucharzyk K."/>
            <person name="Murdoch R.W."/>
            <person name="Higgins S."/>
            <person name="Loffler F."/>
        </authorList>
    </citation>
    <scope>NUCLEOTIDE SEQUENCE</scope>
</reference>
<keyword evidence="1" id="KW-0812">Transmembrane</keyword>
<name>A0A645B5F9_9ZZZZ</name>
<gene>
    <name evidence="2" type="ORF">SDC9_107489</name>
</gene>
<proteinExistence type="predicted"/>
<comment type="caution">
    <text evidence="2">The sequence shown here is derived from an EMBL/GenBank/DDBJ whole genome shotgun (WGS) entry which is preliminary data.</text>
</comment>
<keyword evidence="1" id="KW-1133">Transmembrane helix</keyword>
<keyword evidence="1" id="KW-0472">Membrane</keyword>
<organism evidence="2">
    <name type="scientific">bioreactor metagenome</name>
    <dbReference type="NCBI Taxonomy" id="1076179"/>
    <lineage>
        <taxon>unclassified sequences</taxon>
        <taxon>metagenomes</taxon>
        <taxon>ecological metagenomes</taxon>
    </lineage>
</organism>
<dbReference type="EMBL" id="VSSQ01017904">
    <property type="protein sequence ID" value="MPM60637.1"/>
    <property type="molecule type" value="Genomic_DNA"/>
</dbReference>
<feature type="transmembrane region" description="Helical" evidence="1">
    <location>
        <begin position="20"/>
        <end position="41"/>
    </location>
</feature>
<sequence length="144" mass="16885">MLFNFFMDKGNRRNNFGKWLIFSVSMLFVIYASFLGVLVLFGEDKQATLTSYRQEYGERNEVIPNRYTYLFGYEFTVNGKTYYGTGQKVGSPVFLKPSPESTISIKYLSFCPYFNSHIEGKKNWESILIFLAVGVVLFRFFWKM</sequence>